<dbReference type="Proteomes" id="UP000235672">
    <property type="component" value="Unassembled WGS sequence"/>
</dbReference>
<protein>
    <submittedName>
        <fullName evidence="1">Uncharacterized protein</fullName>
    </submittedName>
</protein>
<dbReference type="EMBL" id="KZ613465">
    <property type="protein sequence ID" value="PMD27941.1"/>
    <property type="molecule type" value="Genomic_DNA"/>
</dbReference>
<name>A0A2J6QNU9_9HELO</name>
<keyword evidence="2" id="KW-1185">Reference proteome</keyword>
<organism evidence="1 2">
    <name type="scientific">Hyaloscypha hepaticicola</name>
    <dbReference type="NCBI Taxonomy" id="2082293"/>
    <lineage>
        <taxon>Eukaryota</taxon>
        <taxon>Fungi</taxon>
        <taxon>Dikarya</taxon>
        <taxon>Ascomycota</taxon>
        <taxon>Pezizomycotina</taxon>
        <taxon>Leotiomycetes</taxon>
        <taxon>Helotiales</taxon>
        <taxon>Hyaloscyphaceae</taxon>
        <taxon>Hyaloscypha</taxon>
    </lineage>
</organism>
<proteinExistence type="predicted"/>
<gene>
    <name evidence="1" type="ORF">NA56DRAFT_696962</name>
</gene>
<reference evidence="1 2" key="1">
    <citation type="submission" date="2016-05" db="EMBL/GenBank/DDBJ databases">
        <title>A degradative enzymes factory behind the ericoid mycorrhizal symbiosis.</title>
        <authorList>
            <consortium name="DOE Joint Genome Institute"/>
            <person name="Martino E."/>
            <person name="Morin E."/>
            <person name="Grelet G."/>
            <person name="Kuo A."/>
            <person name="Kohler A."/>
            <person name="Daghino S."/>
            <person name="Barry K."/>
            <person name="Choi C."/>
            <person name="Cichocki N."/>
            <person name="Clum A."/>
            <person name="Copeland A."/>
            <person name="Hainaut M."/>
            <person name="Haridas S."/>
            <person name="Labutti K."/>
            <person name="Lindquist E."/>
            <person name="Lipzen A."/>
            <person name="Khouja H.-R."/>
            <person name="Murat C."/>
            <person name="Ohm R."/>
            <person name="Olson A."/>
            <person name="Spatafora J."/>
            <person name="Veneault-Fourrey C."/>
            <person name="Henrissat B."/>
            <person name="Grigoriev I."/>
            <person name="Martin F."/>
            <person name="Perotto S."/>
        </authorList>
    </citation>
    <scope>NUCLEOTIDE SEQUENCE [LARGE SCALE GENOMIC DNA]</scope>
    <source>
        <strain evidence="1 2">UAMH 7357</strain>
    </source>
</reference>
<evidence type="ECO:0000313" key="2">
    <source>
        <dbReference type="Proteomes" id="UP000235672"/>
    </source>
</evidence>
<accession>A0A2J6QNU9</accession>
<evidence type="ECO:0000313" key="1">
    <source>
        <dbReference type="EMBL" id="PMD27941.1"/>
    </source>
</evidence>
<dbReference type="AlphaFoldDB" id="A0A2J6QNU9"/>
<sequence length="160" mass="17546">MTSSRPKVNQEMQANQNAQLSLRHLKTKGTSSPASVLYSSPALTSSYTTFQPRSYTRDDPIFSALFVCIGLSFSGHLPDSSKLRREYVIVTQISSKQTVDYPKLRLQMTLSGNLMSFDVDVGTRKQREGKASKFQLTDAINPSCSPPHPSPLGVAKTGFG</sequence>